<dbReference type="Proteomes" id="UP000243679">
    <property type="component" value="Chromosome"/>
</dbReference>
<reference evidence="1 2" key="1">
    <citation type="journal article" date="2017" name="ISME J.">
        <title>An acid-tolerant ammonia-oxidizing ?-proteobacterium from soil.</title>
        <authorList>
            <person name="Hayatsu M."/>
            <person name="Tago K."/>
            <person name="Uchiyama I."/>
            <person name="Toyoda A."/>
            <person name="Wang Y."/>
            <person name="Shimomura Y."/>
            <person name="Okubo T."/>
            <person name="Kurisu F."/>
            <person name="Hirono Y."/>
            <person name="Nonaka K."/>
            <person name="Akiyama H."/>
            <person name="Itoh T."/>
            <person name="Takami H."/>
        </authorList>
    </citation>
    <scope>NUCLEOTIDE SEQUENCE [LARGE SCALE GENOMIC DNA]</scope>
    <source>
        <strain evidence="1 2">TAO100</strain>
    </source>
</reference>
<dbReference type="RefSeq" id="WP_096527087.1">
    <property type="nucleotide sequence ID" value="NZ_AP014836.1"/>
</dbReference>
<name>A0A1Q2SN40_9GAMM</name>
<accession>A0A1Q2SN40</accession>
<organism evidence="1 2">
    <name type="scientific">Candidatus Nitrosoglobus terrae</name>
    <dbReference type="NCBI Taxonomy" id="1630141"/>
    <lineage>
        <taxon>Bacteria</taxon>
        <taxon>Pseudomonadati</taxon>
        <taxon>Pseudomonadota</taxon>
        <taxon>Gammaproteobacteria</taxon>
        <taxon>Chromatiales</taxon>
        <taxon>Chromatiaceae</taxon>
        <taxon>Candidatus Nitrosoglobus</taxon>
    </lineage>
</organism>
<dbReference type="AlphaFoldDB" id="A0A1Q2SN40"/>
<dbReference type="EMBL" id="AP014836">
    <property type="protein sequence ID" value="BAW80550.1"/>
    <property type="molecule type" value="Genomic_DNA"/>
</dbReference>
<protein>
    <submittedName>
        <fullName evidence="1">Hypothetical conserved protein</fullName>
    </submittedName>
</protein>
<keyword evidence="2" id="KW-1185">Reference proteome</keyword>
<dbReference type="KEGG" id="ntt:TAO_1180"/>
<dbReference type="OrthoDB" id="5770631at2"/>
<evidence type="ECO:0000313" key="1">
    <source>
        <dbReference type="EMBL" id="BAW80550.1"/>
    </source>
</evidence>
<gene>
    <name evidence="1" type="ORF">TAO_1180</name>
</gene>
<proteinExistence type="predicted"/>
<sequence>MNMEEKVVNLGRELAEINQHITQLETHINSGIQIGSDRSVNIEAGIASLERSLPGFMEKLTELEEVLANGHKALKKEFHPHVEDIKLRRLYIEERLRRVKLVHAESWWDEDFRAGILTVFDNLGERINSFGKRISSFFHHDHPDHHDHANFAK</sequence>
<evidence type="ECO:0000313" key="2">
    <source>
        <dbReference type="Proteomes" id="UP000243679"/>
    </source>
</evidence>